<feature type="transmembrane region" description="Helical" evidence="3">
    <location>
        <begin position="35"/>
        <end position="55"/>
    </location>
</feature>
<dbReference type="EMBL" id="ML996576">
    <property type="protein sequence ID" value="KAF2756140.1"/>
    <property type="molecule type" value="Genomic_DNA"/>
</dbReference>
<dbReference type="InterPro" id="IPR036514">
    <property type="entry name" value="SGNH_hydro_sf"/>
</dbReference>
<keyword evidence="3" id="KW-1133">Transmembrane helix</keyword>
<evidence type="ECO:0000256" key="2">
    <source>
        <dbReference type="SAM" id="MobiDB-lite"/>
    </source>
</evidence>
<dbReference type="AlphaFoldDB" id="A0A6A6W2G0"/>
<proteinExistence type="predicted"/>
<keyword evidence="3" id="KW-0812">Transmembrane</keyword>
<dbReference type="PANTHER" id="PTHR45648">
    <property type="entry name" value="GDSL LIPASE/ACYLHYDROLASE FAMILY PROTEIN (AFU_ORTHOLOGUE AFUA_4G14700)"/>
    <property type="match status" value="1"/>
</dbReference>
<protein>
    <recommendedName>
        <fullName evidence="6">Carbohydrate esterase family 16 protein</fullName>
    </recommendedName>
</protein>
<dbReference type="Proteomes" id="UP000799437">
    <property type="component" value="Unassembled WGS sequence"/>
</dbReference>
<dbReference type="OrthoDB" id="1600564at2759"/>
<dbReference type="RefSeq" id="XP_033598591.1">
    <property type="nucleotide sequence ID" value="XM_033750052.1"/>
</dbReference>
<gene>
    <name evidence="4" type="ORF">EJ05DRAFT_91232</name>
</gene>
<dbReference type="CDD" id="cd01846">
    <property type="entry name" value="fatty_acyltransferase_like"/>
    <property type="match status" value="1"/>
</dbReference>
<dbReference type="PANTHER" id="PTHR45648:SF22">
    <property type="entry name" value="GDSL LIPASE_ACYLHYDROLASE FAMILY PROTEIN (AFU_ORTHOLOGUE AFUA_4G14700)"/>
    <property type="match status" value="1"/>
</dbReference>
<evidence type="ECO:0000313" key="5">
    <source>
        <dbReference type="Proteomes" id="UP000799437"/>
    </source>
</evidence>
<dbReference type="GeneID" id="54491106"/>
<dbReference type="SUPFAM" id="SSF52266">
    <property type="entry name" value="SGNH hydrolase"/>
    <property type="match status" value="1"/>
</dbReference>
<keyword evidence="3" id="KW-0472">Membrane</keyword>
<dbReference type="InterPro" id="IPR001087">
    <property type="entry name" value="GDSL"/>
</dbReference>
<accession>A0A6A6W2G0</accession>
<sequence length="337" mass="36379">MTTKHPHRHNNGIHKPSSQSSSATQTDPSRDTHTLLHAMLAFLLTPLSTLLLAALSTALTSPKSPTSPHHLFTFGDSYSQTGFNISLALPSRSNPIGNPSFPGWTTSGGPNWLGYLTTRYNTSLVLTYNFASGGATVDAALVAPYTPSVLSLGDQVRIFTDNAHLVDWRAAGASTFAVWIGVNDVGNSWWMDDETARVQRIIARYFELVADLYDAGARRFVFLGVPPITRSPLVLRTSDAPSRALEDSVIATFNSTLSTAARQFATTHADAHVYVVNTTPAFATALDHPEVYGAPDATCFNEDGRSCLWFNDYHPAMAIQGLVAREVARVVGGVWGA</sequence>
<organism evidence="4 5">
    <name type="scientific">Pseudovirgaria hyperparasitica</name>
    <dbReference type="NCBI Taxonomy" id="470096"/>
    <lineage>
        <taxon>Eukaryota</taxon>
        <taxon>Fungi</taxon>
        <taxon>Dikarya</taxon>
        <taxon>Ascomycota</taxon>
        <taxon>Pezizomycotina</taxon>
        <taxon>Dothideomycetes</taxon>
        <taxon>Dothideomycetes incertae sedis</taxon>
        <taxon>Acrospermales</taxon>
        <taxon>Acrospermaceae</taxon>
        <taxon>Pseudovirgaria</taxon>
    </lineage>
</organism>
<dbReference type="Gene3D" id="3.40.50.1110">
    <property type="entry name" value="SGNH hydrolase"/>
    <property type="match status" value="1"/>
</dbReference>
<dbReference type="Pfam" id="PF00657">
    <property type="entry name" value="Lipase_GDSL"/>
    <property type="match status" value="1"/>
</dbReference>
<feature type="compositionally biased region" description="Polar residues" evidence="2">
    <location>
        <begin position="16"/>
        <end position="27"/>
    </location>
</feature>
<name>A0A6A6W2G0_9PEZI</name>
<feature type="compositionally biased region" description="Basic residues" evidence="2">
    <location>
        <begin position="1"/>
        <end position="12"/>
    </location>
</feature>
<reference evidence="4" key="1">
    <citation type="journal article" date="2020" name="Stud. Mycol.">
        <title>101 Dothideomycetes genomes: a test case for predicting lifestyles and emergence of pathogens.</title>
        <authorList>
            <person name="Haridas S."/>
            <person name="Albert R."/>
            <person name="Binder M."/>
            <person name="Bloem J."/>
            <person name="Labutti K."/>
            <person name="Salamov A."/>
            <person name="Andreopoulos B."/>
            <person name="Baker S."/>
            <person name="Barry K."/>
            <person name="Bills G."/>
            <person name="Bluhm B."/>
            <person name="Cannon C."/>
            <person name="Castanera R."/>
            <person name="Culley D."/>
            <person name="Daum C."/>
            <person name="Ezra D."/>
            <person name="Gonzalez J."/>
            <person name="Henrissat B."/>
            <person name="Kuo A."/>
            <person name="Liang C."/>
            <person name="Lipzen A."/>
            <person name="Lutzoni F."/>
            <person name="Magnuson J."/>
            <person name="Mondo S."/>
            <person name="Nolan M."/>
            <person name="Ohm R."/>
            <person name="Pangilinan J."/>
            <person name="Park H.-J."/>
            <person name="Ramirez L."/>
            <person name="Alfaro M."/>
            <person name="Sun H."/>
            <person name="Tritt A."/>
            <person name="Yoshinaga Y."/>
            <person name="Zwiers L.-H."/>
            <person name="Turgeon B."/>
            <person name="Goodwin S."/>
            <person name="Spatafora J."/>
            <person name="Crous P."/>
            <person name="Grigoriev I."/>
        </authorList>
    </citation>
    <scope>NUCLEOTIDE SEQUENCE</scope>
    <source>
        <strain evidence="4">CBS 121739</strain>
    </source>
</reference>
<dbReference type="InterPro" id="IPR051058">
    <property type="entry name" value="GDSL_Est/Lipase"/>
</dbReference>
<evidence type="ECO:0000256" key="1">
    <source>
        <dbReference type="ARBA" id="ARBA00022801"/>
    </source>
</evidence>
<evidence type="ECO:0000256" key="3">
    <source>
        <dbReference type="SAM" id="Phobius"/>
    </source>
</evidence>
<evidence type="ECO:0000313" key="4">
    <source>
        <dbReference type="EMBL" id="KAF2756140.1"/>
    </source>
</evidence>
<dbReference type="GO" id="GO:0016788">
    <property type="term" value="F:hydrolase activity, acting on ester bonds"/>
    <property type="evidence" value="ECO:0007669"/>
    <property type="project" value="InterPro"/>
</dbReference>
<evidence type="ECO:0008006" key="6">
    <source>
        <dbReference type="Google" id="ProtNLM"/>
    </source>
</evidence>
<feature type="region of interest" description="Disordered" evidence="2">
    <location>
        <begin position="1"/>
        <end position="30"/>
    </location>
</feature>
<keyword evidence="5" id="KW-1185">Reference proteome</keyword>
<keyword evidence="1" id="KW-0378">Hydrolase</keyword>